<dbReference type="Pfam" id="PF00480">
    <property type="entry name" value="ROK"/>
    <property type="match status" value="1"/>
</dbReference>
<dbReference type="RefSeq" id="WP_116243617.1">
    <property type="nucleotide sequence ID" value="NZ_QUAB01000048.1"/>
</dbReference>
<sequence length="400" mass="40357">MTISAAGRASVGAVLDVAWGTGAFTATDAMTATALTRSTVIEAIDTLVGIGLLRELPNARSAGEYRGGRPARRFEITDDLGVVIGIDSGLSHLAVTVADPFDAVLAHRRIEVPRTASAGARRRTLGGLLDETLQDAGSERSAVLAACAGVAAPVNRDGMSPPHPEGFWERTNPGLADLLTDWAPIVEVKNDASLAAAAEGAGGAAVGCQDYVALLAGERFGAGVVVDGHLLHGAHGGVGEGVVFDHVVGVGTAYGLRYAIEREVRGAVAAGVIAASGAVGALADGKDIDPRTVLELAAAGDADAALIAERVGETVAIIIGVLGSTFDPSRVIVCGAIADSIEPVLAAARRSLPSQLHLPAPELLASTLGADVVSLGAVATARDAARTRAVPALAQQRLQG</sequence>
<dbReference type="AlphaFoldDB" id="A0A371NPM1"/>
<dbReference type="SUPFAM" id="SSF53067">
    <property type="entry name" value="Actin-like ATPase domain"/>
    <property type="match status" value="1"/>
</dbReference>
<proteinExistence type="inferred from homology"/>
<dbReference type="Gene3D" id="1.10.10.10">
    <property type="entry name" value="Winged helix-like DNA-binding domain superfamily/Winged helix DNA-binding domain"/>
    <property type="match status" value="1"/>
</dbReference>
<comment type="caution">
    <text evidence="2">The sequence shown here is derived from an EMBL/GenBank/DDBJ whole genome shotgun (WGS) entry which is preliminary data.</text>
</comment>
<evidence type="ECO:0000313" key="3">
    <source>
        <dbReference type="Proteomes" id="UP000262172"/>
    </source>
</evidence>
<dbReference type="EMBL" id="QUAB01000048">
    <property type="protein sequence ID" value="REJ04100.1"/>
    <property type="molecule type" value="Genomic_DNA"/>
</dbReference>
<keyword evidence="3" id="KW-1185">Reference proteome</keyword>
<dbReference type="InterPro" id="IPR043129">
    <property type="entry name" value="ATPase_NBD"/>
</dbReference>
<dbReference type="InterPro" id="IPR000600">
    <property type="entry name" value="ROK"/>
</dbReference>
<dbReference type="PANTHER" id="PTHR18964:SF149">
    <property type="entry name" value="BIFUNCTIONAL UDP-N-ACETYLGLUCOSAMINE 2-EPIMERASE_N-ACETYLMANNOSAMINE KINASE"/>
    <property type="match status" value="1"/>
</dbReference>
<reference evidence="2 3" key="1">
    <citation type="submission" date="2018-08" db="EMBL/GenBank/DDBJ databases">
        <title>Isolation, diversity and antifungal activity of Actinobacteria from cow dung.</title>
        <authorList>
            <person name="Ling L."/>
        </authorList>
    </citation>
    <scope>NUCLEOTIDE SEQUENCE [LARGE SCALE GENOMIC DNA]</scope>
    <source>
        <strain evidence="2 3">NEAU-LLE</strain>
    </source>
</reference>
<evidence type="ECO:0000313" key="2">
    <source>
        <dbReference type="EMBL" id="REJ04100.1"/>
    </source>
</evidence>
<dbReference type="InterPro" id="IPR036388">
    <property type="entry name" value="WH-like_DNA-bd_sf"/>
</dbReference>
<dbReference type="Gene3D" id="3.30.420.40">
    <property type="match status" value="2"/>
</dbReference>
<protein>
    <submittedName>
        <fullName evidence="2">ROK family protein</fullName>
    </submittedName>
</protein>
<comment type="similarity">
    <text evidence="1">Belongs to the ROK (NagC/XylR) family.</text>
</comment>
<dbReference type="Proteomes" id="UP000262172">
    <property type="component" value="Unassembled WGS sequence"/>
</dbReference>
<gene>
    <name evidence="2" type="ORF">DY023_17505</name>
</gene>
<name>A0A371NPM1_9MICO</name>
<dbReference type="OrthoDB" id="37575at2"/>
<evidence type="ECO:0000256" key="1">
    <source>
        <dbReference type="ARBA" id="ARBA00006479"/>
    </source>
</evidence>
<dbReference type="PANTHER" id="PTHR18964">
    <property type="entry name" value="ROK (REPRESSOR, ORF, KINASE) FAMILY"/>
    <property type="match status" value="1"/>
</dbReference>
<organism evidence="2 3">
    <name type="scientific">Microbacterium bovistercoris</name>
    <dbReference type="NCBI Taxonomy" id="2293570"/>
    <lineage>
        <taxon>Bacteria</taxon>
        <taxon>Bacillati</taxon>
        <taxon>Actinomycetota</taxon>
        <taxon>Actinomycetes</taxon>
        <taxon>Micrococcales</taxon>
        <taxon>Microbacteriaceae</taxon>
        <taxon>Microbacterium</taxon>
    </lineage>
</organism>
<accession>A0A371NPM1</accession>